<dbReference type="PROSITE" id="PS50082">
    <property type="entry name" value="WD_REPEATS_2"/>
    <property type="match status" value="1"/>
</dbReference>
<dbReference type="InterPro" id="IPR001680">
    <property type="entry name" value="WD40_rpt"/>
</dbReference>
<keyword evidence="1" id="KW-0853">WD repeat</keyword>
<comment type="caution">
    <text evidence="5">The sequence shown here is derived from an EMBL/GenBank/DDBJ whole genome shotgun (WGS) entry which is preliminary data.</text>
</comment>
<dbReference type="InterPro" id="IPR036885">
    <property type="entry name" value="SWIB_MDM2_dom_sf"/>
</dbReference>
<dbReference type="EMBL" id="LVVM01003818">
    <property type="protein sequence ID" value="OJA14219.1"/>
    <property type="molecule type" value="Genomic_DNA"/>
</dbReference>
<dbReference type="PROSITE" id="PS50181">
    <property type="entry name" value="FBOX"/>
    <property type="match status" value="1"/>
</dbReference>
<sequence length="1250" mass="139054">MPTRFTEYSRKQISKDKSTPIHSCQETDHGVIQSTCFLLDIPLESLTHITSFLYPPSLLALSRTNRRLYEHINDDNTWYRAFINQFLAIGPENDLQYEKILLLRKSETTWRKEFIMRHNLRRRWEGSRNGTITHSPQDTAIDDVHLMSESGLLTSSIQYGVVARSLPLTGKVLKGYLDAAGTGLGIGNPNVEFTPNVSTCCLTSDGGTARAFWGKRNGEVAVTTAPRVMDPGRASSKLVRCKPQDQHDGVVNEITLDPLVGRFVSGGTDGQVKLWDSKTVVCLWSSDRQLQSLVADPFLKVSSALAHGIIIGVLNSGDIVLWSSSTQFLSDDIFTPISFTQHRITSPIPKEQPSPHDAVVPKPRPTTLCLRRCSQMTVALLIGYSDHPFFYRIVVDLTSGKYETTAFGDPSFGSNSIVEPVFAAQPDDYSFVITGSQLGSVGIYDWDTSQTSSSVTPARRCEANEDSAVTALTWSSFVLATGFASGTTIIWDALTLERLRLFLSPIPRAAPVGSVSKIVIAKELLIIIVGNSVMSWKVGAVRSRDAPHKGKQPRVKKNPLSKGQQRYDLHKDINESRRELEHEKAYTQRTMRRRREQHSTLNKLGLSEVEAVEYALMLSREEEEHRRFSPAIDEGVFPRDSEDEIVLPIASSSLPTHGFPSPSTNQSSSSLSDHHSRTYPRAARPVTNEKVQVSPVFVPEPMEAGVTISPLRISTSLPGSSTVTLPVIVPSGSSSHEHFPLISSSLSSSSGRFIASSPEHARSAWNTPLRSAPSPSPSPSSHGSSPHVDTPTLGRSSVSLSSASIDVVHYGQSEEEHLGPDEMDDDLKFVIELSLAEARSHGLPCTRRRKITDKSIPNALAQLPEFAEDSQMYQSLLEMEKKLDWTMNRKKVEVQDALARNPTTTRTVRLFLSHTVSGQTWQTGEAGGAEGVNFETGQGIPAWSLKVEGRLLELPNQRARDRISPRKFSTFIKKMIVELDRDPTLYPDGNVVEWPRSPTVQQPLDGFTIRRTGDQPTKVRFIIYLEQTPEQCKVAPDLGNILGIKEESRIGVIQAMWNYIKIHGLQDKTDRRRIRADDYLRPIFGGEGIMFHQLPELVNRYLMPPDPVVIHYSINPAQVPPERPSAWDIEVKMEDTSLKNRIMVTVQSSKDSMSDLNKLDDEIALLAQSLHNSHTKRQFLQSFANDPANFIQTWLASQSRDLESVLGSGPSEGATIRAEELRRSDFFRLPWVEEAIAVHEGMRLASRGMQ</sequence>
<dbReference type="Proteomes" id="UP000183567">
    <property type="component" value="Unassembled WGS sequence"/>
</dbReference>
<evidence type="ECO:0008006" key="7">
    <source>
        <dbReference type="Google" id="ProtNLM"/>
    </source>
</evidence>
<evidence type="ECO:0000313" key="5">
    <source>
        <dbReference type="EMBL" id="OJA14219.1"/>
    </source>
</evidence>
<dbReference type="InterPro" id="IPR036322">
    <property type="entry name" value="WD40_repeat_dom_sf"/>
</dbReference>
<feature type="compositionally biased region" description="Low complexity" evidence="2">
    <location>
        <begin position="661"/>
        <end position="671"/>
    </location>
</feature>
<dbReference type="AlphaFoldDB" id="A0A1J8Q2M7"/>
<dbReference type="STRING" id="180088.A0A1J8Q2M7"/>
<feature type="repeat" description="WD" evidence="1">
    <location>
        <begin position="244"/>
        <end position="276"/>
    </location>
</feature>
<feature type="domain" description="DM2" evidence="4">
    <location>
        <begin position="1027"/>
        <end position="1104"/>
    </location>
</feature>
<feature type="region of interest" description="Disordered" evidence="2">
    <location>
        <begin position="580"/>
        <end position="599"/>
    </location>
</feature>
<evidence type="ECO:0000313" key="6">
    <source>
        <dbReference type="Proteomes" id="UP000183567"/>
    </source>
</evidence>
<feature type="region of interest" description="Disordered" evidence="2">
    <location>
        <begin position="759"/>
        <end position="796"/>
    </location>
</feature>
<dbReference type="SMART" id="SM00320">
    <property type="entry name" value="WD40"/>
    <property type="match status" value="2"/>
</dbReference>
<evidence type="ECO:0000259" key="4">
    <source>
        <dbReference type="PROSITE" id="PS51925"/>
    </source>
</evidence>
<dbReference type="SMART" id="SM00151">
    <property type="entry name" value="SWIB"/>
    <property type="match status" value="1"/>
</dbReference>
<gene>
    <name evidence="5" type="ORF">AZE42_10066</name>
</gene>
<evidence type="ECO:0000259" key="3">
    <source>
        <dbReference type="PROSITE" id="PS50181"/>
    </source>
</evidence>
<organism evidence="5 6">
    <name type="scientific">Rhizopogon vesiculosus</name>
    <dbReference type="NCBI Taxonomy" id="180088"/>
    <lineage>
        <taxon>Eukaryota</taxon>
        <taxon>Fungi</taxon>
        <taxon>Dikarya</taxon>
        <taxon>Basidiomycota</taxon>
        <taxon>Agaricomycotina</taxon>
        <taxon>Agaricomycetes</taxon>
        <taxon>Agaricomycetidae</taxon>
        <taxon>Boletales</taxon>
        <taxon>Suillineae</taxon>
        <taxon>Rhizopogonaceae</taxon>
        <taxon>Rhizopogon</taxon>
    </lineage>
</organism>
<evidence type="ECO:0000256" key="2">
    <source>
        <dbReference type="SAM" id="MobiDB-lite"/>
    </source>
</evidence>
<feature type="domain" description="F-box" evidence="3">
    <location>
        <begin position="35"/>
        <end position="81"/>
    </location>
</feature>
<dbReference type="SUPFAM" id="SSF50978">
    <property type="entry name" value="WD40 repeat-like"/>
    <property type="match status" value="1"/>
</dbReference>
<dbReference type="SUPFAM" id="SSF81383">
    <property type="entry name" value="F-box domain"/>
    <property type="match status" value="1"/>
</dbReference>
<dbReference type="PROSITE" id="PS50294">
    <property type="entry name" value="WD_REPEATS_REGION"/>
    <property type="match status" value="1"/>
</dbReference>
<proteinExistence type="predicted"/>
<reference evidence="5 6" key="1">
    <citation type="submission" date="2016-03" db="EMBL/GenBank/DDBJ databases">
        <title>Comparative genomics of the ectomycorrhizal sister species Rhizopogon vinicolor and Rhizopogon vesiculosus (Basidiomycota: Boletales) reveals a divergence of the mating type B locus.</title>
        <authorList>
            <person name="Mujic A.B."/>
            <person name="Kuo A."/>
            <person name="Tritt A."/>
            <person name="Lipzen A."/>
            <person name="Chen C."/>
            <person name="Johnson J."/>
            <person name="Sharma A."/>
            <person name="Barry K."/>
            <person name="Grigoriev I.V."/>
            <person name="Spatafora J.W."/>
        </authorList>
    </citation>
    <scope>NUCLEOTIDE SEQUENCE [LARGE SCALE GENOMIC DNA]</scope>
    <source>
        <strain evidence="5 6">AM-OR11-056</strain>
    </source>
</reference>
<dbReference type="Gene3D" id="2.130.10.10">
    <property type="entry name" value="YVTN repeat-like/Quinoprotein amine dehydrogenase"/>
    <property type="match status" value="2"/>
</dbReference>
<dbReference type="PANTHER" id="PTHR13844">
    <property type="entry name" value="SWI/SNF-RELATED MATRIX-ASSOCIATED ACTIN-DEPENDENT REGULATOR OF CHROMATIN SUBFAMILY D"/>
    <property type="match status" value="1"/>
</dbReference>
<dbReference type="PROSITE" id="PS51925">
    <property type="entry name" value="SWIB_MDM2"/>
    <property type="match status" value="1"/>
</dbReference>
<dbReference type="OrthoDB" id="429520at2759"/>
<dbReference type="InterPro" id="IPR015943">
    <property type="entry name" value="WD40/YVTN_repeat-like_dom_sf"/>
</dbReference>
<dbReference type="InterPro" id="IPR001810">
    <property type="entry name" value="F-box_dom"/>
</dbReference>
<accession>A0A1J8Q2M7</accession>
<dbReference type="InterPro" id="IPR003121">
    <property type="entry name" value="SWIB_MDM2_domain"/>
</dbReference>
<dbReference type="Pfam" id="PF12937">
    <property type="entry name" value="F-box-like"/>
    <property type="match status" value="1"/>
</dbReference>
<feature type="region of interest" description="Disordered" evidence="2">
    <location>
        <begin position="542"/>
        <end position="564"/>
    </location>
</feature>
<feature type="compositionally biased region" description="Basic residues" evidence="2">
    <location>
        <begin position="549"/>
        <end position="559"/>
    </location>
</feature>
<dbReference type="InterPro" id="IPR036047">
    <property type="entry name" value="F-box-like_dom_sf"/>
</dbReference>
<dbReference type="CDD" id="cd10568">
    <property type="entry name" value="SWIB_like"/>
    <property type="match status" value="1"/>
</dbReference>
<dbReference type="SUPFAM" id="SSF47592">
    <property type="entry name" value="SWIB/MDM2 domain"/>
    <property type="match status" value="1"/>
</dbReference>
<dbReference type="InterPro" id="IPR019835">
    <property type="entry name" value="SWIB_domain"/>
</dbReference>
<feature type="region of interest" description="Disordered" evidence="2">
    <location>
        <begin position="652"/>
        <end position="687"/>
    </location>
</feature>
<evidence type="ECO:0000256" key="1">
    <source>
        <dbReference type="PROSITE-ProRule" id="PRU00221"/>
    </source>
</evidence>
<keyword evidence="6" id="KW-1185">Reference proteome</keyword>
<name>A0A1J8Q2M7_9AGAM</name>
<protein>
    <recommendedName>
        <fullName evidence="7">DM2 domain-containing protein</fullName>
    </recommendedName>
</protein>
<dbReference type="Gene3D" id="1.20.1280.50">
    <property type="match status" value="1"/>
</dbReference>
<dbReference type="Gene3D" id="1.10.245.10">
    <property type="entry name" value="SWIB/MDM2 domain"/>
    <property type="match status" value="1"/>
</dbReference>
<dbReference type="Pfam" id="PF02201">
    <property type="entry name" value="SWIB"/>
    <property type="match status" value="1"/>
</dbReference>